<evidence type="ECO:0000256" key="3">
    <source>
        <dbReference type="ARBA" id="ARBA00022801"/>
    </source>
</evidence>
<dbReference type="GO" id="GO:0005737">
    <property type="term" value="C:cytoplasm"/>
    <property type="evidence" value="ECO:0007669"/>
    <property type="project" value="UniProtKB-SubCell"/>
</dbReference>
<keyword evidence="4 5" id="KW-0546">Nucleotide metabolism</keyword>
<dbReference type="PIRSF" id="PIRSF006305">
    <property type="entry name" value="Maf"/>
    <property type="match status" value="1"/>
</dbReference>
<feature type="active site" description="Proton acceptor" evidence="5">
    <location>
        <position position="75"/>
    </location>
</feature>
<name>A0A2S5TD30_9GAMM</name>
<comment type="subcellular location">
    <subcellularLocation>
        <location evidence="1 5">Cytoplasm</location>
    </subcellularLocation>
</comment>
<feature type="site" description="Important for substrate specificity" evidence="5">
    <location>
        <position position="18"/>
    </location>
</feature>
<comment type="catalytic activity">
    <reaction evidence="5">
        <text>N(7)-methyl-GTP + H2O = N(7)-methyl-GMP + diphosphate + H(+)</text>
        <dbReference type="Rhea" id="RHEA:58744"/>
        <dbReference type="ChEBI" id="CHEBI:15377"/>
        <dbReference type="ChEBI" id="CHEBI:15378"/>
        <dbReference type="ChEBI" id="CHEBI:33019"/>
        <dbReference type="ChEBI" id="CHEBI:58285"/>
        <dbReference type="ChEBI" id="CHEBI:87133"/>
    </reaction>
</comment>
<keyword evidence="3 5" id="KW-0378">Hydrolase</keyword>
<feature type="site" description="Important for substrate specificity" evidence="5">
    <location>
        <position position="158"/>
    </location>
</feature>
<comment type="function">
    <text evidence="5">Nucleoside triphosphate pyrophosphatase that hydrolyzes 7-methyl-GTP (m(7)GTP). May have a dual role in cell division arrest and in preventing the incorporation of modified nucleotides into cellular nucleic acids.</text>
</comment>
<evidence type="ECO:0000256" key="2">
    <source>
        <dbReference type="ARBA" id="ARBA00022490"/>
    </source>
</evidence>
<keyword evidence="2 5" id="KW-0963">Cytoplasm</keyword>
<evidence type="ECO:0000313" key="6">
    <source>
        <dbReference type="EMBL" id="PPE72910.1"/>
    </source>
</evidence>
<dbReference type="InterPro" id="IPR029001">
    <property type="entry name" value="ITPase-like_fam"/>
</dbReference>
<evidence type="ECO:0000256" key="4">
    <source>
        <dbReference type="ARBA" id="ARBA00023080"/>
    </source>
</evidence>
<dbReference type="NCBIfam" id="TIGR00172">
    <property type="entry name" value="maf"/>
    <property type="match status" value="1"/>
</dbReference>
<dbReference type="GO" id="GO:0047429">
    <property type="term" value="F:nucleoside triphosphate diphosphatase activity"/>
    <property type="evidence" value="ECO:0007669"/>
    <property type="project" value="InterPro"/>
</dbReference>
<comment type="cofactor">
    <cofactor evidence="5">
        <name>a divalent metal cation</name>
        <dbReference type="ChEBI" id="CHEBI:60240"/>
    </cofactor>
</comment>
<dbReference type="CDD" id="cd00555">
    <property type="entry name" value="Maf"/>
    <property type="match status" value="1"/>
</dbReference>
<dbReference type="InterPro" id="IPR003697">
    <property type="entry name" value="Maf-like"/>
</dbReference>
<dbReference type="SUPFAM" id="SSF52972">
    <property type="entry name" value="ITPase-like"/>
    <property type="match status" value="1"/>
</dbReference>
<dbReference type="PANTHER" id="PTHR43213">
    <property type="entry name" value="BIFUNCTIONAL DTTP/UTP PYROPHOSPHATASE/METHYLTRANSFERASE PROTEIN-RELATED"/>
    <property type="match status" value="1"/>
</dbReference>
<dbReference type="EC" id="3.6.1.-" evidence="5"/>
<dbReference type="HAMAP" id="MF_00528">
    <property type="entry name" value="Maf"/>
    <property type="match status" value="1"/>
</dbReference>
<dbReference type="OrthoDB" id="9813694at2"/>
<accession>A0A2S5TD30</accession>
<dbReference type="RefSeq" id="WP_104231354.1">
    <property type="nucleotide sequence ID" value="NZ_PSNW01000009.1"/>
</dbReference>
<proteinExistence type="inferred from homology"/>
<dbReference type="Gene3D" id="3.90.950.10">
    <property type="match status" value="1"/>
</dbReference>
<dbReference type="Proteomes" id="UP000238220">
    <property type="component" value="Unassembled WGS sequence"/>
</dbReference>
<dbReference type="EMBL" id="PSNW01000009">
    <property type="protein sequence ID" value="PPE72910.1"/>
    <property type="molecule type" value="Genomic_DNA"/>
</dbReference>
<dbReference type="Pfam" id="PF02545">
    <property type="entry name" value="Maf"/>
    <property type="match status" value="1"/>
</dbReference>
<comment type="caution">
    <text evidence="5">Lacks conserved residue(s) required for the propagation of feature annotation.</text>
</comment>
<evidence type="ECO:0000313" key="7">
    <source>
        <dbReference type="Proteomes" id="UP000238220"/>
    </source>
</evidence>
<keyword evidence="7" id="KW-1185">Reference proteome</keyword>
<gene>
    <name evidence="6" type="primary">maf</name>
    <name evidence="6" type="ORF">C3942_15920</name>
</gene>
<dbReference type="GO" id="GO:0009117">
    <property type="term" value="P:nucleotide metabolic process"/>
    <property type="evidence" value="ECO:0007669"/>
    <property type="project" value="UniProtKB-KW"/>
</dbReference>
<evidence type="ECO:0000256" key="5">
    <source>
        <dbReference type="HAMAP-Rule" id="MF_00528"/>
    </source>
</evidence>
<organism evidence="6 7">
    <name type="scientific">Solimonas fluminis</name>
    <dbReference type="NCBI Taxonomy" id="2086571"/>
    <lineage>
        <taxon>Bacteria</taxon>
        <taxon>Pseudomonadati</taxon>
        <taxon>Pseudomonadota</taxon>
        <taxon>Gammaproteobacteria</taxon>
        <taxon>Nevskiales</taxon>
        <taxon>Nevskiaceae</taxon>
        <taxon>Solimonas</taxon>
    </lineage>
</organism>
<reference evidence="6 7" key="1">
    <citation type="submission" date="2018-02" db="EMBL/GenBank/DDBJ databases">
        <title>Genome sequencing of Solimonas sp. HR-BB.</title>
        <authorList>
            <person name="Lee Y."/>
            <person name="Jeon C.O."/>
        </authorList>
    </citation>
    <scope>NUCLEOTIDE SEQUENCE [LARGE SCALE GENOMIC DNA]</scope>
    <source>
        <strain evidence="6 7">HR-BB</strain>
    </source>
</reference>
<dbReference type="PANTHER" id="PTHR43213:SF10">
    <property type="entry name" value="7-METHYL-GTP PYROPHOSPHATASE"/>
    <property type="match status" value="1"/>
</dbReference>
<comment type="similarity">
    <text evidence="5">Belongs to the Maf family. YceF subfamily.</text>
</comment>
<comment type="caution">
    <text evidence="6">The sequence shown here is derived from an EMBL/GenBank/DDBJ whole genome shotgun (WGS) entry which is preliminary data.</text>
</comment>
<evidence type="ECO:0000256" key="1">
    <source>
        <dbReference type="ARBA" id="ARBA00004496"/>
    </source>
</evidence>
<feature type="site" description="Important for substrate specificity" evidence="5">
    <location>
        <position position="76"/>
    </location>
</feature>
<protein>
    <recommendedName>
        <fullName evidence="5">7-methyl-GTP pyrophosphatase</fullName>
        <shortName evidence="5">m(7)GTP pyrophosphatase</shortName>
        <ecNumber evidence="5">3.6.1.-</ecNumber>
    </recommendedName>
</protein>
<sequence length="196" mass="21145">MANPAANPALILASGSRYRAELLGRLQLPFRPLPSQVDETPQPGENPRELTQRLAIAKARALAQEHPQAWILGSDQSAAAQGRLLGKPGTLDRAREQLQLLSGQTVEFLTAVALVQGTRLLQGLDVTTVRFRRLDAATIDRYLAAEPALDCAGSFKCEGLGISLFEEMRSTDPTGLVGLPLIRTAALLREAGFRIP</sequence>
<dbReference type="AlphaFoldDB" id="A0A2S5TD30"/>